<sequence>MNKDFLYEMIQTPSPSGAEFDLQKKIIHYMKETVDTFEADVTGNVISVLNPDSPCKVLLAGHVDEIGLMVTMITDAGLLKVTNVGGIRPALYLGQKVQILTSSGIVNGVVGVNRSLLKNKSLEATDLFIDLGASSKEEALKVVKPGDYVVAATDYCELMNECISGRALDNRLGAFIVIEALRRAKELGARVGIYSATTVGEETTMRGAVWAAKRVKPTLALVVDVTFATDYPDANAEAIGEIEVGGGPVLANGSIINNLLNERLATLAKELNIPVQYEAAPGRTGTDGDRIHLENDGIPLALISIPLRYMHSGSEVGSLKDVEQIIELIAQFLVNLEDSINLSPYQNVLSSFSKKTR</sequence>
<dbReference type="InterPro" id="IPR051464">
    <property type="entry name" value="Peptidase_M42_aminopept"/>
</dbReference>
<comment type="similarity">
    <text evidence="1 6">Belongs to the peptidase M42 family.</text>
</comment>
<dbReference type="SUPFAM" id="SSF53187">
    <property type="entry name" value="Zn-dependent exopeptidases"/>
    <property type="match status" value="1"/>
</dbReference>
<dbReference type="PANTHER" id="PTHR32481:SF0">
    <property type="entry name" value="AMINOPEPTIDASE YPDE-RELATED"/>
    <property type="match status" value="1"/>
</dbReference>
<evidence type="ECO:0000313" key="7">
    <source>
        <dbReference type="EMBL" id="UUF06440.1"/>
    </source>
</evidence>
<dbReference type="PIRSF" id="PIRSF001123">
    <property type="entry name" value="PepA_GA"/>
    <property type="match status" value="1"/>
</dbReference>
<reference evidence="7 8" key="1">
    <citation type="submission" date="2021-03" db="EMBL/GenBank/DDBJ databases">
        <title>Comparative Genomics and Metabolomics in the genus Turicibacter.</title>
        <authorList>
            <person name="Maki J."/>
            <person name="Looft T."/>
        </authorList>
    </citation>
    <scope>NUCLEOTIDE SEQUENCE [LARGE SCALE GENOMIC DNA]</scope>
    <source>
        <strain evidence="7 8">MMM721</strain>
    </source>
</reference>
<evidence type="ECO:0000256" key="4">
    <source>
        <dbReference type="ARBA" id="ARBA00022723"/>
    </source>
</evidence>
<dbReference type="InterPro" id="IPR023367">
    <property type="entry name" value="Peptidase_M42_dom2"/>
</dbReference>
<evidence type="ECO:0000256" key="3">
    <source>
        <dbReference type="ARBA" id="ARBA00022670"/>
    </source>
</evidence>
<evidence type="ECO:0000256" key="5">
    <source>
        <dbReference type="ARBA" id="ARBA00022801"/>
    </source>
</evidence>
<keyword evidence="8" id="KW-1185">Reference proteome</keyword>
<organism evidence="7 8">
    <name type="scientific">Turicibacter bilis</name>
    <dbReference type="NCBI Taxonomy" id="2735723"/>
    <lineage>
        <taxon>Bacteria</taxon>
        <taxon>Bacillati</taxon>
        <taxon>Bacillota</taxon>
        <taxon>Erysipelotrichia</taxon>
        <taxon>Erysipelotrichales</taxon>
        <taxon>Turicibacteraceae</taxon>
        <taxon>Turicibacter</taxon>
    </lineage>
</organism>
<evidence type="ECO:0000256" key="1">
    <source>
        <dbReference type="ARBA" id="ARBA00006272"/>
    </source>
</evidence>
<dbReference type="Proteomes" id="UP001058016">
    <property type="component" value="Chromosome"/>
</dbReference>
<dbReference type="Gene3D" id="2.40.30.40">
    <property type="entry name" value="Peptidase M42, domain 2"/>
    <property type="match status" value="1"/>
</dbReference>
<protein>
    <submittedName>
        <fullName evidence="7">M42 family peptidase</fullName>
    </submittedName>
</protein>
<dbReference type="SUPFAM" id="SSF101821">
    <property type="entry name" value="Aminopeptidase/glucanase lid domain"/>
    <property type="match status" value="1"/>
</dbReference>
<dbReference type="InterPro" id="IPR008007">
    <property type="entry name" value="Peptidase_M42"/>
</dbReference>
<evidence type="ECO:0000256" key="6">
    <source>
        <dbReference type="PIRNR" id="PIRNR001123"/>
    </source>
</evidence>
<dbReference type="PANTHER" id="PTHR32481">
    <property type="entry name" value="AMINOPEPTIDASE"/>
    <property type="match status" value="1"/>
</dbReference>
<dbReference type="Pfam" id="PF05343">
    <property type="entry name" value="Peptidase_M42"/>
    <property type="match status" value="1"/>
</dbReference>
<gene>
    <name evidence="7" type="ORF">J0J69_02305</name>
</gene>
<evidence type="ECO:0000256" key="2">
    <source>
        <dbReference type="ARBA" id="ARBA00022438"/>
    </source>
</evidence>
<name>A0ABY5JIB7_9FIRM</name>
<dbReference type="Gene3D" id="3.40.630.10">
    <property type="entry name" value="Zn peptidases"/>
    <property type="match status" value="1"/>
</dbReference>
<proteinExistence type="inferred from homology"/>
<accession>A0ABY5JIB7</accession>
<evidence type="ECO:0000313" key="8">
    <source>
        <dbReference type="Proteomes" id="UP001058016"/>
    </source>
</evidence>
<keyword evidence="2" id="KW-0031">Aminopeptidase</keyword>
<keyword evidence="4" id="KW-0479">Metal-binding</keyword>
<keyword evidence="3" id="KW-0645">Protease</keyword>
<keyword evidence="5" id="KW-0378">Hydrolase</keyword>
<dbReference type="EMBL" id="CP071249">
    <property type="protein sequence ID" value="UUF06440.1"/>
    <property type="molecule type" value="Genomic_DNA"/>
</dbReference>
<dbReference type="RefSeq" id="WP_212725560.1">
    <property type="nucleotide sequence ID" value="NZ_CP071249.1"/>
</dbReference>